<dbReference type="InterPro" id="IPR014774">
    <property type="entry name" value="KaiC-like_dom"/>
</dbReference>
<evidence type="ECO:0000256" key="2">
    <source>
        <dbReference type="ARBA" id="ARBA00022553"/>
    </source>
</evidence>
<organism evidence="8 9">
    <name type="scientific">Agreia bicolorata</name>
    <dbReference type="NCBI Taxonomy" id="110935"/>
    <lineage>
        <taxon>Bacteria</taxon>
        <taxon>Bacillati</taxon>
        <taxon>Actinomycetota</taxon>
        <taxon>Actinomycetes</taxon>
        <taxon>Micrococcales</taxon>
        <taxon>Microbacteriaceae</taxon>
        <taxon>Agreia</taxon>
    </lineage>
</organism>
<dbReference type="PANTHER" id="PTHR42926">
    <property type="match status" value="1"/>
</dbReference>
<keyword evidence="6" id="KW-0378">Hydrolase</keyword>
<dbReference type="InterPro" id="IPR051347">
    <property type="entry name" value="Circadian_clock_KaiC-rel"/>
</dbReference>
<keyword evidence="4" id="KW-0677">Repeat</keyword>
<feature type="domain" description="KaiC" evidence="7">
    <location>
        <begin position="261"/>
        <end position="493"/>
    </location>
</feature>
<dbReference type="SUPFAM" id="SSF52540">
    <property type="entry name" value="P-loop containing nucleoside triphosphate hydrolases"/>
    <property type="match status" value="2"/>
</dbReference>
<reference evidence="9" key="1">
    <citation type="submission" date="2017-02" db="EMBL/GenBank/DDBJ databases">
        <authorList>
            <person name="Varghese N."/>
            <person name="Submissions S."/>
        </authorList>
    </citation>
    <scope>NUCLEOTIDE SEQUENCE [LARGE SCALE GENOMIC DNA]</scope>
    <source>
        <strain evidence="9">VKM Ac-2052</strain>
    </source>
</reference>
<protein>
    <recommendedName>
        <fullName evidence="1">non-specific serine/threonine protein kinase</fullName>
        <ecNumber evidence="1">2.7.11.1</ecNumber>
    </recommendedName>
</protein>
<proteinExistence type="predicted"/>
<dbReference type="Proteomes" id="UP000189735">
    <property type="component" value="Unassembled WGS sequence"/>
</dbReference>
<dbReference type="PANTHER" id="PTHR42926:SF1">
    <property type="entry name" value="CIRCADIAN CLOCK OSCILLATOR PROTEIN KAIC 1"/>
    <property type="match status" value="1"/>
</dbReference>
<evidence type="ECO:0000256" key="4">
    <source>
        <dbReference type="ARBA" id="ARBA00022737"/>
    </source>
</evidence>
<dbReference type="GO" id="GO:0004674">
    <property type="term" value="F:protein serine/threonine kinase activity"/>
    <property type="evidence" value="ECO:0007669"/>
    <property type="project" value="UniProtKB-EC"/>
</dbReference>
<dbReference type="InterPro" id="IPR030665">
    <property type="entry name" value="KaiC"/>
</dbReference>
<dbReference type="EMBL" id="FUYG01000005">
    <property type="protein sequence ID" value="SKA96252.1"/>
    <property type="molecule type" value="Genomic_DNA"/>
</dbReference>
<feature type="domain" description="KaiC" evidence="7">
    <location>
        <begin position="14"/>
        <end position="253"/>
    </location>
</feature>
<name>A0A1T4Y376_9MICO</name>
<evidence type="ECO:0000256" key="1">
    <source>
        <dbReference type="ARBA" id="ARBA00012513"/>
    </source>
</evidence>
<dbReference type="Gene3D" id="3.40.50.300">
    <property type="entry name" value="P-loop containing nucleotide triphosphate hydrolases"/>
    <property type="match status" value="2"/>
</dbReference>
<dbReference type="RefSeq" id="WP_078714413.1">
    <property type="nucleotide sequence ID" value="NZ_FUYG01000005.1"/>
</dbReference>
<sequence>MDEQPQFHEVEARSVLETGIAGLDHITGGGLPRGRVISIFGAAGAGKTVLGLQILAHRVSMGERAVFISFEQTADSVLEDMAGFSWGADGFPEDDLIVLETGVPTDLHISGRFDMQGLIATLLAVTDASGATIVMLDGLNALLSLLLEEADERRELLRLTDWVRSQGLTVLITAKASAENERARTRAEILDYQTDCVLVLDRLQTGNTISRTLQVTKYRGAAHIGHIVPVVMTHNGVDVVVAASLVPEDSTTSVSGSRPDERMPTGVDELDPLLGGGYLVGSRTLLSGAPGTSKSTLAAAFSLAVVQGGGRVLYVSFDEVRAQLELHTSSVGYSFREPLENGSLRILEESAAGGTPEESALRIIRAVDELGANAVVIDPVSALTSSGQPFVEEALSYLLTSLSQRGVTVLLTSLLHGAASLDDEATNSNISTIADNWIHLTYIANGGERNRALTIVKSRATAHTNQVRELVITSDGIELRPAYAADGDVLLGSARVQKEEQDRTAAWLRSVEYERGEAEILASMAELEGRISGLGNEVDLRRRDLERLRSTRDGALERTATALEARVASRRSGNLANEDEANQK</sequence>
<dbReference type="PIRSF" id="PIRSF039117">
    <property type="entry name" value="KaiC"/>
    <property type="match status" value="1"/>
</dbReference>
<keyword evidence="5" id="KW-0418">Kinase</keyword>
<dbReference type="SMART" id="SM00382">
    <property type="entry name" value="AAA"/>
    <property type="match status" value="2"/>
</dbReference>
<dbReference type="InterPro" id="IPR027417">
    <property type="entry name" value="P-loop_NTPase"/>
</dbReference>
<keyword evidence="3" id="KW-0808">Transferase</keyword>
<dbReference type="GO" id="GO:0005524">
    <property type="term" value="F:ATP binding"/>
    <property type="evidence" value="ECO:0007669"/>
    <property type="project" value="InterPro"/>
</dbReference>
<dbReference type="InterPro" id="IPR003593">
    <property type="entry name" value="AAA+_ATPase"/>
</dbReference>
<dbReference type="EC" id="2.7.11.1" evidence="1"/>
<dbReference type="PRINTS" id="PR01874">
    <property type="entry name" value="DNAREPAIRADA"/>
</dbReference>
<dbReference type="PROSITE" id="PS51146">
    <property type="entry name" value="KAIC"/>
    <property type="match status" value="2"/>
</dbReference>
<evidence type="ECO:0000259" key="7">
    <source>
        <dbReference type="PROSITE" id="PS51146"/>
    </source>
</evidence>
<evidence type="ECO:0000256" key="6">
    <source>
        <dbReference type="ARBA" id="ARBA00022801"/>
    </source>
</evidence>
<evidence type="ECO:0000313" key="8">
    <source>
        <dbReference type="EMBL" id="SKA96252.1"/>
    </source>
</evidence>
<accession>A0A1T4Y376</accession>
<dbReference type="GO" id="GO:0016787">
    <property type="term" value="F:hydrolase activity"/>
    <property type="evidence" value="ECO:0007669"/>
    <property type="project" value="UniProtKB-KW"/>
</dbReference>
<keyword evidence="2" id="KW-0597">Phosphoprotein</keyword>
<evidence type="ECO:0000313" key="9">
    <source>
        <dbReference type="Proteomes" id="UP000189735"/>
    </source>
</evidence>
<evidence type="ECO:0000256" key="5">
    <source>
        <dbReference type="ARBA" id="ARBA00022777"/>
    </source>
</evidence>
<dbReference type="Pfam" id="PF06745">
    <property type="entry name" value="ATPase"/>
    <property type="match status" value="2"/>
</dbReference>
<dbReference type="InterPro" id="IPR010624">
    <property type="entry name" value="KaiC_dom"/>
</dbReference>
<gene>
    <name evidence="8" type="ORF">SAMN06295879_2183</name>
</gene>
<evidence type="ECO:0000256" key="3">
    <source>
        <dbReference type="ARBA" id="ARBA00022679"/>
    </source>
</evidence>
<dbReference type="AlphaFoldDB" id="A0A1T4Y376"/>